<dbReference type="HOGENOM" id="CLU_2166677_0_0_11"/>
<keyword evidence="2" id="KW-1133">Transmembrane helix</keyword>
<accession>D3F0Y9</accession>
<dbReference type="EMBL" id="CP001854">
    <property type="protein sequence ID" value="ADB50065.1"/>
    <property type="molecule type" value="Genomic_DNA"/>
</dbReference>
<keyword evidence="4" id="KW-1185">Reference proteome</keyword>
<gene>
    <name evidence="3" type="ordered locus">Cwoe_1637</name>
</gene>
<evidence type="ECO:0000313" key="3">
    <source>
        <dbReference type="EMBL" id="ADB50065.1"/>
    </source>
</evidence>
<keyword evidence="2" id="KW-0812">Transmembrane</keyword>
<dbReference type="Proteomes" id="UP000008229">
    <property type="component" value="Chromosome"/>
</dbReference>
<name>D3F0Y9_CONWI</name>
<evidence type="ECO:0000256" key="2">
    <source>
        <dbReference type="SAM" id="Phobius"/>
    </source>
</evidence>
<dbReference type="AlphaFoldDB" id="D3F0Y9"/>
<feature type="transmembrane region" description="Helical" evidence="2">
    <location>
        <begin position="45"/>
        <end position="66"/>
    </location>
</feature>
<evidence type="ECO:0000313" key="4">
    <source>
        <dbReference type="Proteomes" id="UP000008229"/>
    </source>
</evidence>
<protein>
    <submittedName>
        <fullName evidence="3">Uncharacterized protein</fullName>
    </submittedName>
</protein>
<evidence type="ECO:0000256" key="1">
    <source>
        <dbReference type="SAM" id="MobiDB-lite"/>
    </source>
</evidence>
<dbReference type="KEGG" id="cwo:Cwoe_1637"/>
<proteinExistence type="predicted"/>
<feature type="region of interest" description="Disordered" evidence="1">
    <location>
        <begin position="1"/>
        <end position="20"/>
    </location>
</feature>
<reference evidence="3 4" key="1">
    <citation type="journal article" date="2010" name="Stand. Genomic Sci.">
        <title>Complete genome sequence of Conexibacter woesei type strain (ID131577).</title>
        <authorList>
            <person name="Pukall R."/>
            <person name="Lapidus A."/>
            <person name="Glavina Del Rio T."/>
            <person name="Copeland A."/>
            <person name="Tice H."/>
            <person name="Cheng J.-F."/>
            <person name="Lucas S."/>
            <person name="Chen F."/>
            <person name="Nolan M."/>
            <person name="Bruce D."/>
            <person name="Goodwin L."/>
            <person name="Pitluck S."/>
            <person name="Mavromatis K."/>
            <person name="Ivanova N."/>
            <person name="Ovchinnikova G."/>
            <person name="Pati A."/>
            <person name="Chen A."/>
            <person name="Palaniappan K."/>
            <person name="Land M."/>
            <person name="Hauser L."/>
            <person name="Chang Y.-J."/>
            <person name="Jeffries C.D."/>
            <person name="Chain P."/>
            <person name="Meincke L."/>
            <person name="Sims D."/>
            <person name="Brettin T."/>
            <person name="Detter J.C."/>
            <person name="Rohde M."/>
            <person name="Goeker M."/>
            <person name="Bristow J."/>
            <person name="Eisen J.A."/>
            <person name="Markowitz V."/>
            <person name="Kyrpides N.C."/>
            <person name="Klenk H.-P."/>
            <person name="Hugenholtz P."/>
        </authorList>
    </citation>
    <scope>NUCLEOTIDE SEQUENCE [LARGE SCALE GENOMIC DNA]</scope>
    <source>
        <strain evidence="4">DSM 14684 / CIP 108061 / JCM 11494 / NBRC 100937 / ID131577</strain>
    </source>
</reference>
<keyword evidence="2" id="KW-0472">Membrane</keyword>
<dbReference type="STRING" id="469383.Cwoe_1637"/>
<reference evidence="4" key="2">
    <citation type="submission" date="2010-01" db="EMBL/GenBank/DDBJ databases">
        <title>The complete genome of Conexibacter woesei DSM 14684.</title>
        <authorList>
            <consortium name="US DOE Joint Genome Institute (JGI-PGF)"/>
            <person name="Lucas S."/>
            <person name="Copeland A."/>
            <person name="Lapidus A."/>
            <person name="Glavina del Rio T."/>
            <person name="Dalin E."/>
            <person name="Tice H."/>
            <person name="Bruce D."/>
            <person name="Goodwin L."/>
            <person name="Pitluck S."/>
            <person name="Kyrpides N."/>
            <person name="Mavromatis K."/>
            <person name="Ivanova N."/>
            <person name="Mikhailova N."/>
            <person name="Chertkov O."/>
            <person name="Brettin T."/>
            <person name="Detter J.C."/>
            <person name="Han C."/>
            <person name="Larimer F."/>
            <person name="Land M."/>
            <person name="Hauser L."/>
            <person name="Markowitz V."/>
            <person name="Cheng J.-F."/>
            <person name="Hugenholtz P."/>
            <person name="Woyke T."/>
            <person name="Wu D."/>
            <person name="Pukall R."/>
            <person name="Steenblock K."/>
            <person name="Schneider S."/>
            <person name="Klenk H.-P."/>
            <person name="Eisen J.A."/>
        </authorList>
    </citation>
    <scope>NUCLEOTIDE SEQUENCE [LARGE SCALE GENOMIC DNA]</scope>
    <source>
        <strain evidence="4">DSM 14684 / CIP 108061 / JCM 11494 / NBRC 100937 / ID131577</strain>
    </source>
</reference>
<organism evidence="3 4">
    <name type="scientific">Conexibacter woesei (strain DSM 14684 / CCUG 47730 / CIP 108061 / JCM 11494 / NBRC 100937 / ID131577)</name>
    <dbReference type="NCBI Taxonomy" id="469383"/>
    <lineage>
        <taxon>Bacteria</taxon>
        <taxon>Bacillati</taxon>
        <taxon>Actinomycetota</taxon>
        <taxon>Thermoleophilia</taxon>
        <taxon>Solirubrobacterales</taxon>
        <taxon>Conexibacteraceae</taxon>
        <taxon>Conexibacter</taxon>
    </lineage>
</organism>
<sequence length="110" mass="11789">MRSTMTSETTADNHPLPFDAEETVDAVPVVDEVRALERPRTQLPAVRAAAVAATGFAAGAATVVVISHRARRRNGGRLGLRRRSKGADALPIVATRSVLLDIHLLGTRDR</sequence>
<feature type="compositionally biased region" description="Polar residues" evidence="1">
    <location>
        <begin position="1"/>
        <end position="12"/>
    </location>
</feature>